<evidence type="ECO:0000313" key="1">
    <source>
        <dbReference type="EMBL" id="RIA92252.1"/>
    </source>
</evidence>
<reference evidence="1 2" key="1">
    <citation type="submission" date="2018-06" db="EMBL/GenBank/DDBJ databases">
        <title>Comparative genomics reveals the genomic features of Rhizophagus irregularis, R. cerebriforme, R. diaphanum and Gigaspora rosea, and their symbiotic lifestyle signature.</title>
        <authorList>
            <person name="Morin E."/>
            <person name="San Clemente H."/>
            <person name="Chen E.C.H."/>
            <person name="De La Providencia I."/>
            <person name="Hainaut M."/>
            <person name="Kuo A."/>
            <person name="Kohler A."/>
            <person name="Murat C."/>
            <person name="Tang N."/>
            <person name="Roy S."/>
            <person name="Loubradou J."/>
            <person name="Henrissat B."/>
            <person name="Grigoriev I.V."/>
            <person name="Corradi N."/>
            <person name="Roux C."/>
            <person name="Martin F.M."/>
        </authorList>
    </citation>
    <scope>NUCLEOTIDE SEQUENCE [LARGE SCALE GENOMIC DNA]</scope>
    <source>
        <strain evidence="1 2">DAOM 227022</strain>
    </source>
</reference>
<gene>
    <name evidence="1" type="ORF">C1645_820935</name>
</gene>
<keyword evidence="2" id="KW-1185">Reference proteome</keyword>
<dbReference type="AlphaFoldDB" id="A0A397T352"/>
<accession>A0A397T352</accession>
<sequence>MVQLNLCNTNVDVLYLIFGQLQDDKKSLRSCLLVNKTWCKLVVPILWKDPWKFLKWGKEILLLSVIISHLSEESKNEFCQDINFLKSSYQKPLFNYISFCRHLNLNAINRIIDTIYIIIYSKSKISFIKNKIINLFISENTKFTHLYIPYQFDFQIHLIPGAELCFSKIEFLSFNTCIDDNVLTGLTKICKSIKELELFISRTNNNDEIIKLIETPNKLLNIRLIILYGSYSKNDDSFCKILENSLIKHSNTIQYFKITKHPITKLLSSFINLKILELDDDFRDITWDCLQNLSLPYLQILKASRVPIKALTSLIENTNGCLIEIKIDYIPHNENDNKRIIQTIYQNCPNLKYLKLLFRNSNNLELEKLLINCQYLSGLYIIINNMEDEFDWDYLFKILTKSSPISLFKFKFSIYSDKLIKLESLKSFFDNWKGRHPMLLQIISSTNIKKYYYLIEKYKLEGIVKKYDYDTWFERTFEDFEWV</sequence>
<dbReference type="EMBL" id="QKYT01000131">
    <property type="protein sequence ID" value="RIA92252.1"/>
    <property type="molecule type" value="Genomic_DNA"/>
</dbReference>
<comment type="caution">
    <text evidence="1">The sequence shown here is derived from an EMBL/GenBank/DDBJ whole genome shotgun (WGS) entry which is preliminary data.</text>
</comment>
<dbReference type="OrthoDB" id="2325418at2759"/>
<evidence type="ECO:0008006" key="3">
    <source>
        <dbReference type="Google" id="ProtNLM"/>
    </source>
</evidence>
<name>A0A397T352_9GLOM</name>
<dbReference type="Proteomes" id="UP000265703">
    <property type="component" value="Unassembled WGS sequence"/>
</dbReference>
<dbReference type="Gene3D" id="3.80.10.10">
    <property type="entry name" value="Ribonuclease Inhibitor"/>
    <property type="match status" value="1"/>
</dbReference>
<dbReference type="STRING" id="658196.A0A397T352"/>
<protein>
    <recommendedName>
        <fullName evidence="3">F-box domain-containing protein</fullName>
    </recommendedName>
</protein>
<organism evidence="1 2">
    <name type="scientific">Glomus cerebriforme</name>
    <dbReference type="NCBI Taxonomy" id="658196"/>
    <lineage>
        <taxon>Eukaryota</taxon>
        <taxon>Fungi</taxon>
        <taxon>Fungi incertae sedis</taxon>
        <taxon>Mucoromycota</taxon>
        <taxon>Glomeromycotina</taxon>
        <taxon>Glomeromycetes</taxon>
        <taxon>Glomerales</taxon>
        <taxon>Glomeraceae</taxon>
        <taxon>Glomus</taxon>
    </lineage>
</organism>
<dbReference type="SUPFAM" id="SSF52047">
    <property type="entry name" value="RNI-like"/>
    <property type="match status" value="1"/>
</dbReference>
<proteinExistence type="predicted"/>
<dbReference type="InterPro" id="IPR032675">
    <property type="entry name" value="LRR_dom_sf"/>
</dbReference>
<evidence type="ECO:0000313" key="2">
    <source>
        <dbReference type="Proteomes" id="UP000265703"/>
    </source>
</evidence>